<evidence type="ECO:0000256" key="7">
    <source>
        <dbReference type="ARBA" id="ARBA00022741"/>
    </source>
</evidence>
<keyword evidence="5" id="KW-0819">tRNA processing</keyword>
<comment type="caution">
    <text evidence="11">The sequence shown here is derived from an EMBL/GenBank/DDBJ whole genome shotgun (WGS) entry which is preliminary data.</text>
</comment>
<dbReference type="InterPro" id="IPR027417">
    <property type="entry name" value="P-loop_NTPase"/>
</dbReference>
<organism evidence="11 12">
    <name type="scientific">Paraperlucidibaca wandonensis</name>
    <dbReference type="NCBI Taxonomy" id="1268273"/>
    <lineage>
        <taxon>Bacteria</taxon>
        <taxon>Pseudomonadati</taxon>
        <taxon>Pseudomonadota</taxon>
        <taxon>Gammaproteobacteria</taxon>
        <taxon>Moraxellales</taxon>
        <taxon>Moraxellaceae</taxon>
        <taxon>Paraperlucidibaca</taxon>
    </lineage>
</organism>
<evidence type="ECO:0000313" key="12">
    <source>
        <dbReference type="Proteomes" id="UP001597044"/>
    </source>
</evidence>
<gene>
    <name evidence="11" type="primary">tsaE</name>
    <name evidence="11" type="ORF">ACFQ0F_08825</name>
</gene>
<comment type="subcellular location">
    <subcellularLocation>
        <location evidence="1">Cytoplasm</location>
    </subcellularLocation>
</comment>
<keyword evidence="6" id="KW-0479">Metal-binding</keyword>
<dbReference type="PANTHER" id="PTHR33540:SF2">
    <property type="entry name" value="TRNA THREONYLCARBAMOYLADENOSINE BIOSYNTHESIS PROTEIN TSAE"/>
    <property type="match status" value="1"/>
</dbReference>
<evidence type="ECO:0000256" key="3">
    <source>
        <dbReference type="ARBA" id="ARBA00019010"/>
    </source>
</evidence>
<evidence type="ECO:0000256" key="10">
    <source>
        <dbReference type="ARBA" id="ARBA00032441"/>
    </source>
</evidence>
<accession>A0ABW3HG98</accession>
<evidence type="ECO:0000256" key="8">
    <source>
        <dbReference type="ARBA" id="ARBA00022840"/>
    </source>
</evidence>
<evidence type="ECO:0000256" key="1">
    <source>
        <dbReference type="ARBA" id="ARBA00004496"/>
    </source>
</evidence>
<dbReference type="NCBIfam" id="TIGR00150">
    <property type="entry name" value="T6A_YjeE"/>
    <property type="match status" value="1"/>
</dbReference>
<evidence type="ECO:0000256" key="2">
    <source>
        <dbReference type="ARBA" id="ARBA00007599"/>
    </source>
</evidence>
<protein>
    <recommendedName>
        <fullName evidence="3">tRNA threonylcarbamoyladenosine biosynthesis protein TsaE</fullName>
    </recommendedName>
    <alternativeName>
        <fullName evidence="10">t(6)A37 threonylcarbamoyladenosine biosynthesis protein TsaE</fullName>
    </alternativeName>
</protein>
<keyword evidence="9" id="KW-0460">Magnesium</keyword>
<name>A0ABW3HG98_9GAMM</name>
<keyword evidence="8" id="KW-0067">ATP-binding</keyword>
<sequence length="171" mass="18565">MTSRLAPTVATLTRYQRALPDASATEQLGGDIARACFATDVCGATVYLQGDLGAGKTTLVRGLLQTLGHQGAVKSPTYTLVEPYVLNGNTVNHFDLYRLIDPEELELIGFRDYFSSDQLSLVEWPSQGEPLLPTPDWDISLAPVSHELADGRVATITAHTLRGEQLLARLV</sequence>
<dbReference type="Pfam" id="PF02367">
    <property type="entry name" value="TsaE"/>
    <property type="match status" value="1"/>
</dbReference>
<keyword evidence="7" id="KW-0547">Nucleotide-binding</keyword>
<dbReference type="Proteomes" id="UP001597044">
    <property type="component" value="Unassembled WGS sequence"/>
</dbReference>
<reference evidence="12" key="1">
    <citation type="journal article" date="2019" name="Int. J. Syst. Evol. Microbiol.">
        <title>The Global Catalogue of Microorganisms (GCM) 10K type strain sequencing project: providing services to taxonomists for standard genome sequencing and annotation.</title>
        <authorList>
            <consortium name="The Broad Institute Genomics Platform"/>
            <consortium name="The Broad Institute Genome Sequencing Center for Infectious Disease"/>
            <person name="Wu L."/>
            <person name="Ma J."/>
        </authorList>
    </citation>
    <scope>NUCLEOTIDE SEQUENCE [LARGE SCALE GENOMIC DNA]</scope>
    <source>
        <strain evidence="12">CCUG 63419</strain>
    </source>
</reference>
<keyword evidence="4" id="KW-0963">Cytoplasm</keyword>
<dbReference type="PANTHER" id="PTHR33540">
    <property type="entry name" value="TRNA THREONYLCARBAMOYLADENOSINE BIOSYNTHESIS PROTEIN TSAE"/>
    <property type="match status" value="1"/>
</dbReference>
<dbReference type="RefSeq" id="WP_340676055.1">
    <property type="nucleotide sequence ID" value="NZ_JBHTIT010000001.1"/>
</dbReference>
<proteinExistence type="inferred from homology"/>
<evidence type="ECO:0000256" key="6">
    <source>
        <dbReference type="ARBA" id="ARBA00022723"/>
    </source>
</evidence>
<dbReference type="EMBL" id="JBHTIT010000001">
    <property type="protein sequence ID" value="MFD0950486.1"/>
    <property type="molecule type" value="Genomic_DNA"/>
</dbReference>
<evidence type="ECO:0000256" key="5">
    <source>
        <dbReference type="ARBA" id="ARBA00022694"/>
    </source>
</evidence>
<dbReference type="SUPFAM" id="SSF52540">
    <property type="entry name" value="P-loop containing nucleoside triphosphate hydrolases"/>
    <property type="match status" value="1"/>
</dbReference>
<evidence type="ECO:0000256" key="4">
    <source>
        <dbReference type="ARBA" id="ARBA00022490"/>
    </source>
</evidence>
<dbReference type="InterPro" id="IPR003442">
    <property type="entry name" value="T6A_TsaE"/>
</dbReference>
<dbReference type="Gene3D" id="3.40.50.300">
    <property type="entry name" value="P-loop containing nucleotide triphosphate hydrolases"/>
    <property type="match status" value="1"/>
</dbReference>
<evidence type="ECO:0000313" key="11">
    <source>
        <dbReference type="EMBL" id="MFD0950486.1"/>
    </source>
</evidence>
<evidence type="ECO:0000256" key="9">
    <source>
        <dbReference type="ARBA" id="ARBA00022842"/>
    </source>
</evidence>
<comment type="similarity">
    <text evidence="2">Belongs to the TsaE family.</text>
</comment>
<keyword evidence="12" id="KW-1185">Reference proteome</keyword>